<dbReference type="RefSeq" id="XP_060388327.1">
    <property type="nucleotide sequence ID" value="XM_060516865.1"/>
</dbReference>
<comment type="caution">
    <text evidence="2">The sequence shown here is derived from an EMBL/GenBank/DDBJ whole genome shotgun (WGS) entry which is preliminary data.</text>
</comment>
<evidence type="ECO:0000313" key="3">
    <source>
        <dbReference type="Proteomes" id="UP001227543"/>
    </source>
</evidence>
<sequence length="227" mass="24882">LLVLHPPPKTPSSATPGRPDCPLSSSTERPNPPVSELLRGGGGAGPWPVPFSQPKPTYLVERRYQSPYLLPVRYLSPRRYTCPPSTASRYLAPYASMYLVLLPLRLSAPLALSLWVLESALALLRPLGAPWTLPHALELCHVRTATAVPHQHRPKCGYRSTPVRYLYPQPSILNPHLHLALAPAGVGVDMGQRAIAKEARTVSQNFFYTSTASSTLFFHLLTSPQPA</sequence>
<protein>
    <submittedName>
        <fullName evidence="2">Uncharacterized protein</fullName>
    </submittedName>
</protein>
<evidence type="ECO:0000256" key="1">
    <source>
        <dbReference type="SAM" id="MobiDB-lite"/>
    </source>
</evidence>
<feature type="region of interest" description="Disordered" evidence="1">
    <location>
        <begin position="1"/>
        <end position="39"/>
    </location>
</feature>
<dbReference type="Proteomes" id="UP001227543">
    <property type="component" value="Unassembled WGS sequence"/>
</dbReference>
<dbReference type="GeneID" id="85401103"/>
<dbReference type="EMBL" id="MLFU01000002">
    <property type="protein sequence ID" value="KAK1511888.1"/>
    <property type="molecule type" value="Genomic_DNA"/>
</dbReference>
<feature type="non-terminal residue" evidence="2">
    <location>
        <position position="1"/>
    </location>
</feature>
<accession>A0ABQ9RS97</accession>
<keyword evidence="3" id="KW-1185">Reference proteome</keyword>
<name>A0ABQ9RS97_9PEZI</name>
<proteinExistence type="predicted"/>
<gene>
    <name evidence="2" type="ORF">CTAM01_00818</name>
</gene>
<reference evidence="2 3" key="1">
    <citation type="submission" date="2016-10" db="EMBL/GenBank/DDBJ databases">
        <title>The genome sequence of Colletotrichum fioriniae PJ7.</title>
        <authorList>
            <person name="Baroncelli R."/>
        </authorList>
    </citation>
    <scope>NUCLEOTIDE SEQUENCE [LARGE SCALE GENOMIC DNA]</scope>
    <source>
        <strain evidence="2 3">Tom-12</strain>
    </source>
</reference>
<feature type="compositionally biased region" description="Pro residues" evidence="1">
    <location>
        <begin position="1"/>
        <end position="10"/>
    </location>
</feature>
<evidence type="ECO:0000313" key="2">
    <source>
        <dbReference type="EMBL" id="KAK1511888.1"/>
    </source>
</evidence>
<organism evidence="2 3">
    <name type="scientific">Colletotrichum tamarilloi</name>
    <dbReference type="NCBI Taxonomy" id="1209934"/>
    <lineage>
        <taxon>Eukaryota</taxon>
        <taxon>Fungi</taxon>
        <taxon>Dikarya</taxon>
        <taxon>Ascomycota</taxon>
        <taxon>Pezizomycotina</taxon>
        <taxon>Sordariomycetes</taxon>
        <taxon>Hypocreomycetidae</taxon>
        <taxon>Glomerellales</taxon>
        <taxon>Glomerellaceae</taxon>
        <taxon>Colletotrichum</taxon>
        <taxon>Colletotrichum acutatum species complex</taxon>
    </lineage>
</organism>